<keyword evidence="2" id="KW-1133">Transmembrane helix</keyword>
<feature type="transmembrane region" description="Helical" evidence="2">
    <location>
        <begin position="434"/>
        <end position="453"/>
    </location>
</feature>
<gene>
    <name evidence="3" type="ordered locus">Dole_1508</name>
</gene>
<feature type="region of interest" description="Disordered" evidence="1">
    <location>
        <begin position="107"/>
        <end position="147"/>
    </location>
</feature>
<keyword evidence="4" id="KW-1185">Reference proteome</keyword>
<dbReference type="InterPro" id="IPR019286">
    <property type="entry name" value="DUF2339_TM"/>
</dbReference>
<dbReference type="RefSeq" id="WP_012174928.1">
    <property type="nucleotide sequence ID" value="NC_009943.1"/>
</dbReference>
<dbReference type="Pfam" id="PF10101">
    <property type="entry name" value="DUF2339"/>
    <property type="match status" value="1"/>
</dbReference>
<feature type="region of interest" description="Disordered" evidence="1">
    <location>
        <begin position="56"/>
        <end position="83"/>
    </location>
</feature>
<feature type="transmembrane region" description="Helical" evidence="2">
    <location>
        <begin position="754"/>
        <end position="775"/>
    </location>
</feature>
<feature type="transmembrane region" description="Helical" evidence="2">
    <location>
        <begin position="406"/>
        <end position="427"/>
    </location>
</feature>
<feature type="transmembrane region" description="Helical" evidence="2">
    <location>
        <begin position="23"/>
        <end position="40"/>
    </location>
</feature>
<feature type="transmembrane region" description="Helical" evidence="2">
    <location>
        <begin position="275"/>
        <end position="292"/>
    </location>
</feature>
<feature type="transmembrane region" description="Helical" evidence="2">
    <location>
        <begin position="787"/>
        <end position="806"/>
    </location>
</feature>
<dbReference type="AlphaFoldDB" id="A8ZZF9"/>
<feature type="transmembrane region" description="Helical" evidence="2">
    <location>
        <begin position="517"/>
        <end position="534"/>
    </location>
</feature>
<evidence type="ECO:0000256" key="2">
    <source>
        <dbReference type="SAM" id="Phobius"/>
    </source>
</evidence>
<feature type="transmembrane region" description="Helical" evidence="2">
    <location>
        <begin position="354"/>
        <end position="373"/>
    </location>
</feature>
<feature type="transmembrane region" description="Helical" evidence="2">
    <location>
        <begin position="380"/>
        <end position="400"/>
    </location>
</feature>
<dbReference type="EMBL" id="CP000859">
    <property type="protein sequence ID" value="ABW67312.1"/>
    <property type="molecule type" value="Genomic_DNA"/>
</dbReference>
<dbReference type="STRING" id="96561.Dole_1508"/>
<evidence type="ECO:0000256" key="1">
    <source>
        <dbReference type="SAM" id="MobiDB-lite"/>
    </source>
</evidence>
<name>A8ZZF9_DESOH</name>
<accession>A8ZZF9</accession>
<feature type="transmembrane region" description="Helical" evidence="2">
    <location>
        <begin position="485"/>
        <end position="502"/>
    </location>
</feature>
<feature type="compositionally biased region" description="Polar residues" evidence="1">
    <location>
        <begin position="109"/>
        <end position="123"/>
    </location>
</feature>
<feature type="transmembrane region" description="Helical" evidence="2">
    <location>
        <begin position="576"/>
        <end position="596"/>
    </location>
</feature>
<evidence type="ECO:0008006" key="5">
    <source>
        <dbReference type="Google" id="ProtNLM"/>
    </source>
</evidence>
<protein>
    <recommendedName>
        <fullName evidence="5">DUF2339 domain-containing protein</fullName>
    </recommendedName>
</protein>
<dbReference type="Proteomes" id="UP000008561">
    <property type="component" value="Chromosome"/>
</dbReference>
<keyword evidence="2" id="KW-0812">Transmembrane</keyword>
<feature type="transmembrane region" description="Helical" evidence="2">
    <location>
        <begin position="247"/>
        <end position="268"/>
    </location>
</feature>
<feature type="transmembrane region" description="Helical" evidence="2">
    <location>
        <begin position="920"/>
        <end position="939"/>
    </location>
</feature>
<feature type="transmembrane region" description="Helical" evidence="2">
    <location>
        <begin position="638"/>
        <end position="655"/>
    </location>
</feature>
<feature type="transmembrane region" description="Helical" evidence="2">
    <location>
        <begin position="165"/>
        <end position="187"/>
    </location>
</feature>
<feature type="transmembrane region" description="Helical" evidence="2">
    <location>
        <begin position="822"/>
        <end position="842"/>
    </location>
</feature>
<dbReference type="PIRSF" id="PIRSF035905">
    <property type="entry name" value="UCP035905_mp"/>
    <property type="match status" value="1"/>
</dbReference>
<feature type="transmembrane region" description="Helical" evidence="2">
    <location>
        <begin position="459"/>
        <end position="478"/>
    </location>
</feature>
<feature type="transmembrane region" description="Helical" evidence="2">
    <location>
        <begin position="862"/>
        <end position="883"/>
    </location>
</feature>
<keyword evidence="2" id="KW-0472">Membrane</keyword>
<feature type="transmembrane region" description="Helical" evidence="2">
    <location>
        <begin position="193"/>
        <end position="212"/>
    </location>
</feature>
<feature type="transmembrane region" description="Helical" evidence="2">
    <location>
        <begin position="724"/>
        <end position="742"/>
    </location>
</feature>
<feature type="transmembrane region" description="Helical" evidence="2">
    <location>
        <begin position="608"/>
        <end position="626"/>
    </location>
</feature>
<proteinExistence type="predicted"/>
<reference evidence="3 4" key="1">
    <citation type="submission" date="2007-10" db="EMBL/GenBank/DDBJ databases">
        <title>Complete sequence of Desulfococcus oleovorans Hxd3.</title>
        <authorList>
            <consortium name="US DOE Joint Genome Institute"/>
            <person name="Copeland A."/>
            <person name="Lucas S."/>
            <person name="Lapidus A."/>
            <person name="Barry K."/>
            <person name="Glavina del Rio T."/>
            <person name="Dalin E."/>
            <person name="Tice H."/>
            <person name="Pitluck S."/>
            <person name="Kiss H."/>
            <person name="Brettin T."/>
            <person name="Bruce D."/>
            <person name="Detter J.C."/>
            <person name="Han C."/>
            <person name="Schmutz J."/>
            <person name="Larimer F."/>
            <person name="Land M."/>
            <person name="Hauser L."/>
            <person name="Kyrpides N."/>
            <person name="Kim E."/>
            <person name="Wawrik B."/>
            <person name="Richardson P."/>
        </authorList>
    </citation>
    <scope>NUCLEOTIDE SEQUENCE [LARGE SCALE GENOMIC DNA]</scope>
    <source>
        <strain evidence="4">DSM 6200 / JCM 39069 / Hxd3</strain>
    </source>
</reference>
<evidence type="ECO:0000313" key="4">
    <source>
        <dbReference type="Proteomes" id="UP000008561"/>
    </source>
</evidence>
<dbReference type="KEGG" id="dol:Dole_1508"/>
<dbReference type="PANTHER" id="PTHR38434:SF1">
    <property type="entry name" value="BLL2549 PROTEIN"/>
    <property type="match status" value="1"/>
</dbReference>
<dbReference type="HOGENOM" id="CLU_006561_0_0_7"/>
<sequence>MLYVFLGVIGALAGAFWLRGDGAFLAGGLTGVLAAAVISLKNQVSTLVRRMSDLEARQTADRTQAASAPQQPEPEKAAAETFSVSPEIKTPSFPVRRPAPEEDLYLESVSDTPTSESDVQAVSDSPAPDEKPPLKTQQPPSPPPAVHDQTSFEVFIRSLFSGGNLMVRVGVVILLFGFAFLIKYAAARNMVPLEVRLAAAFAAGIGLLALGWRLRSKRFGYAMALQGGGLGIMYLTLFASARLFHMVPLPLTFGVMVALVAFSGMLAILQNAASMAVLGAAGGFLAPVLLSTGSGNHVLLFSYYALLNAGIFGIAWFKAWRWLNLLGFFFTFGIGSAWGVQYYRSSHFATTEPFLVLSFAFYLTISVLFAFKLPPKLKGYVDGTLVFGLPVVVFGLQVPLVERFEYGLAFSALVMGIVYISLATSLWRRRTKEMGPLVETFLALGVVFSSLAIPLALSGLWTAVAWSLEGAGLVWVGVRQRRLTARLFGLLLQFGAGFLFLADGRYGGGMMILNSRFLGGMMIAVAALVSAFFMERYRSVLRVLEQFPSALIMAWGLVWWFGAGVVEIDRHWPDRYQLECLAAFVVASCGAMGWLCHRLDWKGVRWPAAGLLPFMVFLYIVTAHYTNDYSRMHPFQDWWLVIWPLALAVHFLLLWKLENKWPKKLLVPWHVTGGLLIIFLLSREAAWGIDRLTLGSPTHTGRLTATAYETLMRRRLGFAGIQQFIAWGMVPAAGAWLLKGLFRKTGIRPEVAYNGWLPFLIMLGLMGWTFMASSFNGGFESLPYLPLLNPLDVVQAFVLVTILYWCRSQRQHPTPPAGKLDAAMLWGAPAAGVFVWLTAIVARTVHHWGHVPYHMEALGDSAVFQASLSVLWGALALGTMVTAHRLKQRAIWFTGAGLLTVVLVKLFVVDLSGTGTVSRIVSFLAVGALMLIIGFFTPLPPAADKGETS</sequence>
<feature type="transmembrane region" description="Helical" evidence="2">
    <location>
        <begin position="322"/>
        <end position="342"/>
    </location>
</feature>
<feature type="transmembrane region" description="Helical" evidence="2">
    <location>
        <begin position="667"/>
        <end position="689"/>
    </location>
</feature>
<feature type="transmembrane region" description="Helical" evidence="2">
    <location>
        <begin position="298"/>
        <end position="317"/>
    </location>
</feature>
<dbReference type="InterPro" id="IPR014600">
    <property type="entry name" value="UCP035905_mem"/>
</dbReference>
<feature type="transmembrane region" description="Helical" evidence="2">
    <location>
        <begin position="890"/>
        <end position="908"/>
    </location>
</feature>
<dbReference type="PANTHER" id="PTHR38434">
    <property type="entry name" value="BLL2549 PROTEIN"/>
    <property type="match status" value="1"/>
</dbReference>
<feature type="transmembrane region" description="Helical" evidence="2">
    <location>
        <begin position="219"/>
        <end position="241"/>
    </location>
</feature>
<dbReference type="eggNOG" id="COG5373">
    <property type="taxonomic scope" value="Bacteria"/>
</dbReference>
<organism evidence="3 4">
    <name type="scientific">Desulfosudis oleivorans (strain DSM 6200 / JCM 39069 / Hxd3)</name>
    <name type="common">Desulfococcus oleovorans</name>
    <dbReference type="NCBI Taxonomy" id="96561"/>
    <lineage>
        <taxon>Bacteria</taxon>
        <taxon>Pseudomonadati</taxon>
        <taxon>Thermodesulfobacteriota</taxon>
        <taxon>Desulfobacteria</taxon>
        <taxon>Desulfobacterales</taxon>
        <taxon>Desulfosudaceae</taxon>
        <taxon>Desulfosudis</taxon>
    </lineage>
</organism>
<feature type="transmembrane region" description="Helical" evidence="2">
    <location>
        <begin position="546"/>
        <end position="564"/>
    </location>
</feature>
<evidence type="ECO:0000313" key="3">
    <source>
        <dbReference type="EMBL" id="ABW67312.1"/>
    </source>
</evidence>